<dbReference type="Pfam" id="PF18810">
    <property type="entry name" value="PBECR2"/>
    <property type="match status" value="1"/>
</dbReference>
<dbReference type="eggNOG" id="ENOG50318U7">
    <property type="taxonomic scope" value="Bacteria"/>
</dbReference>
<name>M5IKE4_9BACT</name>
<dbReference type="InterPro" id="IPR041110">
    <property type="entry name" value="PBECR2"/>
</dbReference>
<dbReference type="AlphaFoldDB" id="M5IKE4"/>
<sequence>MVNKLKSRIPYLGNNQALKNHIANALRNAGDLNVVIKNIDAIPKENMDSLTKTGLEKFKNEIIPEVRQIIKETQGETAEQGSKLEQAGAKQEAVKGEAKNQQFNNTNVDYTSAVKNIVERKELALRLDPKADILSAVKDFSKPIKTPIFTSKISVDKMLNHLADKIDGDRRLEYINLVKPTLEKPLFITQESISGAQRFRFFKTFIDEKDKVVKFLNVVEDKNGELIEITATPIKNTDLKNLLKGKVIWGGDTLSDLSTPQTAKQGSEADKAIIPQNSAKNELEIKTYANPHVGAGLAGGTLNAKDENGNFDAEKFAKGFIYGLFGSKVTAATLKKTNPKLYDQIVNVGKDKAGKEKISSFVNKLKQDELGKLLQKTITNKDLSTKTKIEIIEAAKGRYAQAIKNEQTKKAIEASAQKGRDMTPIGRENLNAEIVEYVWNSKKTIAVDKLDAKRAKELNFKHPQDVRRTIGADAVTHVINRHGKDSDLVKKSGQKPVTFEDIAKWEEYADNASISAVSKDKSGQEVVVSGRQINGYYVIVEEIKKKRNELAFKTMFFEKGDIKNYKGFALGTD</sequence>
<comment type="caution">
    <text evidence="3">The sequence shown here is derived from an EMBL/GenBank/DDBJ whole genome shotgun (WGS) entry which is preliminary data.</text>
</comment>
<proteinExistence type="predicted"/>
<dbReference type="STRING" id="1244083.CSUNSWCD_1821"/>
<dbReference type="InterPro" id="IPR041301">
    <property type="entry name" value="PBECR3"/>
</dbReference>
<evidence type="ECO:0008006" key="5">
    <source>
        <dbReference type="Google" id="ProtNLM"/>
    </source>
</evidence>
<dbReference type="OrthoDB" id="5363768at2"/>
<dbReference type="Proteomes" id="UP000011939">
    <property type="component" value="Unassembled WGS sequence"/>
</dbReference>
<dbReference type="PATRIC" id="fig|1244083.3.peg.1062"/>
<evidence type="ECO:0000313" key="4">
    <source>
        <dbReference type="Proteomes" id="UP000011939"/>
    </source>
</evidence>
<dbReference type="Pfam" id="PF18812">
    <property type="entry name" value="PBECR3"/>
    <property type="match status" value="1"/>
</dbReference>
<feature type="domain" description="Phage-Barnase-EndoU-ColicinE5/D-RelE like nuclease 2" evidence="1">
    <location>
        <begin position="147"/>
        <end position="249"/>
    </location>
</feature>
<evidence type="ECO:0000259" key="2">
    <source>
        <dbReference type="Pfam" id="PF18812"/>
    </source>
</evidence>
<organism evidence="3 4">
    <name type="scientific">Campylobacter showae CSUNSWCD</name>
    <dbReference type="NCBI Taxonomy" id="1244083"/>
    <lineage>
        <taxon>Bacteria</taxon>
        <taxon>Pseudomonadati</taxon>
        <taxon>Campylobacterota</taxon>
        <taxon>Epsilonproteobacteria</taxon>
        <taxon>Campylobacterales</taxon>
        <taxon>Campylobacteraceae</taxon>
        <taxon>Campylobacter</taxon>
    </lineage>
</organism>
<feature type="domain" description="Phage-Barnase-EndoU-ColicinE5/D-RelE like nuclease 3" evidence="2">
    <location>
        <begin position="446"/>
        <end position="563"/>
    </location>
</feature>
<dbReference type="RefSeq" id="WP_009494524.1">
    <property type="nucleotide sequence ID" value="NZ_AMZQ01000006.1"/>
</dbReference>
<reference evidence="3 4" key="1">
    <citation type="journal article" date="2013" name="Genome Announc.">
        <title>Genome Sequence of Campylobacter showae UNSWCD, Isolated from a Patient with Crohn's Disease.</title>
        <authorList>
            <person name="Tay A.P."/>
            <person name="Kaakoush N.O."/>
            <person name="Deshpande N.P."/>
            <person name="Chen Z."/>
            <person name="Mitchell H."/>
            <person name="Wilkins M.R."/>
        </authorList>
    </citation>
    <scope>NUCLEOTIDE SEQUENCE [LARGE SCALE GENOMIC DNA]</scope>
    <source>
        <strain evidence="3 4">CSUNSWCD</strain>
    </source>
</reference>
<accession>M5IKE4</accession>
<protein>
    <recommendedName>
        <fullName evidence="5">Phage-Barnase-EndoU-ColicinE5/D-RelE like nuclease 3 domain-containing protein</fullName>
    </recommendedName>
</protein>
<evidence type="ECO:0000313" key="3">
    <source>
        <dbReference type="EMBL" id="EKU11495.1"/>
    </source>
</evidence>
<evidence type="ECO:0000259" key="1">
    <source>
        <dbReference type="Pfam" id="PF18810"/>
    </source>
</evidence>
<gene>
    <name evidence="3" type="ORF">CSUNSWCD_1821</name>
</gene>
<dbReference type="EMBL" id="AMZQ01000006">
    <property type="protein sequence ID" value="EKU11495.1"/>
    <property type="molecule type" value="Genomic_DNA"/>
</dbReference>